<dbReference type="PANTHER" id="PTHR30328:SF54">
    <property type="entry name" value="HTH-TYPE TRANSCRIPTIONAL REPRESSOR SCO4008"/>
    <property type="match status" value="1"/>
</dbReference>
<dbReference type="PRINTS" id="PR00455">
    <property type="entry name" value="HTHTETR"/>
</dbReference>
<dbReference type="RefSeq" id="WP_187598512.1">
    <property type="nucleotide sequence ID" value="NZ_CP060714.1"/>
</dbReference>
<feature type="region of interest" description="Disordered" evidence="3">
    <location>
        <begin position="1"/>
        <end position="23"/>
    </location>
</feature>
<evidence type="ECO:0000313" key="6">
    <source>
        <dbReference type="Proteomes" id="UP000515811"/>
    </source>
</evidence>
<feature type="DNA-binding region" description="H-T-H motif" evidence="2">
    <location>
        <begin position="50"/>
        <end position="69"/>
    </location>
</feature>
<dbReference type="InterPro" id="IPR036271">
    <property type="entry name" value="Tet_transcr_reg_TetR-rel_C_sf"/>
</dbReference>
<sequence>MKSSQPLTPTPRRRSAANPGISDIDSNDAKAAILKAARAEFSAKGLTGARVNEIAAIAGVNKQLIYYYFGNKEDLYRTALEVVYTEIRTLESGLHLGDMQPEEAMAALIGFSFDYLQATPDFIGLLNHENARGASHVRDSKAIRETNSPLIELLAKTLSRGTRAGVFRRGIDPVELYVSVAGMSYFFFSNRLTLSSIFARDLESKAAVQAYRKHVVSFAMAGLRA</sequence>
<dbReference type="Pfam" id="PF17938">
    <property type="entry name" value="TetR_C_29"/>
    <property type="match status" value="1"/>
</dbReference>
<dbReference type="InterPro" id="IPR041474">
    <property type="entry name" value="NicS_C"/>
</dbReference>
<dbReference type="Pfam" id="PF00440">
    <property type="entry name" value="TetR_N"/>
    <property type="match status" value="1"/>
</dbReference>
<evidence type="ECO:0000256" key="2">
    <source>
        <dbReference type="PROSITE-ProRule" id="PRU00335"/>
    </source>
</evidence>
<evidence type="ECO:0000313" key="5">
    <source>
        <dbReference type="EMBL" id="QNN58268.1"/>
    </source>
</evidence>
<evidence type="ECO:0000259" key="4">
    <source>
        <dbReference type="PROSITE" id="PS50977"/>
    </source>
</evidence>
<evidence type="ECO:0000256" key="3">
    <source>
        <dbReference type="SAM" id="MobiDB-lite"/>
    </source>
</evidence>
<feature type="domain" description="HTH tetR-type" evidence="4">
    <location>
        <begin position="27"/>
        <end position="87"/>
    </location>
</feature>
<dbReference type="InterPro" id="IPR001647">
    <property type="entry name" value="HTH_TetR"/>
</dbReference>
<dbReference type="InterPro" id="IPR009057">
    <property type="entry name" value="Homeodomain-like_sf"/>
</dbReference>
<dbReference type="EMBL" id="CP060714">
    <property type="protein sequence ID" value="QNN58268.1"/>
    <property type="molecule type" value="Genomic_DNA"/>
</dbReference>
<dbReference type="Proteomes" id="UP000515811">
    <property type="component" value="Chromosome"/>
</dbReference>
<dbReference type="SUPFAM" id="SSF48498">
    <property type="entry name" value="Tetracyclin repressor-like, C-terminal domain"/>
    <property type="match status" value="1"/>
</dbReference>
<name>A0A7G9RRP3_9BURK</name>
<dbReference type="PANTHER" id="PTHR30328">
    <property type="entry name" value="TRANSCRIPTIONAL REPRESSOR"/>
    <property type="match status" value="1"/>
</dbReference>
<keyword evidence="6" id="KW-1185">Reference proteome</keyword>
<proteinExistence type="predicted"/>
<dbReference type="KEGG" id="drg:H9K76_05305"/>
<organism evidence="5 6">
    <name type="scientific">Diaphorobacter ruginosibacter</name>
    <dbReference type="NCBI Taxonomy" id="1715720"/>
    <lineage>
        <taxon>Bacteria</taxon>
        <taxon>Pseudomonadati</taxon>
        <taxon>Pseudomonadota</taxon>
        <taxon>Betaproteobacteria</taxon>
        <taxon>Burkholderiales</taxon>
        <taxon>Comamonadaceae</taxon>
        <taxon>Diaphorobacter</taxon>
    </lineage>
</organism>
<protein>
    <submittedName>
        <fullName evidence="5">TetR family transcriptional regulator</fullName>
    </submittedName>
</protein>
<reference evidence="5 6" key="1">
    <citation type="submission" date="2020-08" db="EMBL/GenBank/DDBJ databases">
        <title>Genome sequence of Diaphorobacter ruginosibacter DSM 27467T.</title>
        <authorList>
            <person name="Hyun D.-W."/>
            <person name="Bae J.-W."/>
        </authorList>
    </citation>
    <scope>NUCLEOTIDE SEQUENCE [LARGE SCALE GENOMIC DNA]</scope>
    <source>
        <strain evidence="5 6">DSM 27467</strain>
    </source>
</reference>
<dbReference type="Gene3D" id="1.10.357.10">
    <property type="entry name" value="Tetracycline Repressor, domain 2"/>
    <property type="match status" value="1"/>
</dbReference>
<accession>A0A7G9RRP3</accession>
<dbReference type="PROSITE" id="PS50977">
    <property type="entry name" value="HTH_TETR_2"/>
    <property type="match status" value="1"/>
</dbReference>
<dbReference type="InterPro" id="IPR050109">
    <property type="entry name" value="HTH-type_TetR-like_transc_reg"/>
</dbReference>
<evidence type="ECO:0000256" key="1">
    <source>
        <dbReference type="ARBA" id="ARBA00023125"/>
    </source>
</evidence>
<dbReference type="AlphaFoldDB" id="A0A7G9RRP3"/>
<dbReference type="GO" id="GO:0003677">
    <property type="term" value="F:DNA binding"/>
    <property type="evidence" value="ECO:0007669"/>
    <property type="project" value="UniProtKB-UniRule"/>
</dbReference>
<dbReference type="SUPFAM" id="SSF46689">
    <property type="entry name" value="Homeodomain-like"/>
    <property type="match status" value="1"/>
</dbReference>
<keyword evidence="1 2" id="KW-0238">DNA-binding</keyword>
<gene>
    <name evidence="5" type="ORF">H9K76_05305</name>
</gene>